<name>A0A830HZ82_9CHLO</name>
<sequence>MSAQISGRRFVFASRPRVARASMSALMSAAPSVSRIYSHSSCFDAHHSRSCSHGVHRTSALASISGCTMTGKNFRFRTRRRCSLKGFGGGHSSSRRSHKFKLYCDMRPRIQEPGKGAAARSLVDTDLIVVTALVLTSFVIMGFQFLTTEEGKGIVANLPEVGEALACVLWAVSLWYASPLQLLFLFFGKIDTERPSDWILKRLPEVPVVSVPTTMLVCFAVGTAIARSVDAACGDTTWGVASSMGALAGAGMYELGRPRRLSEEEREALDRKWADFVQFADEGLERKGRCHESEVERAFRASAGRYRDPSSVSIVEIRKFVRNWEPSARRSSNGFYVGISVAPRT</sequence>
<feature type="transmembrane region" description="Helical" evidence="1">
    <location>
        <begin position="127"/>
        <end position="148"/>
    </location>
</feature>
<feature type="transmembrane region" description="Helical" evidence="1">
    <location>
        <begin position="168"/>
        <end position="187"/>
    </location>
</feature>
<dbReference type="OrthoDB" id="5357at2759"/>
<evidence type="ECO:0000313" key="2">
    <source>
        <dbReference type="EMBL" id="GHP12424.1"/>
    </source>
</evidence>
<dbReference type="AlphaFoldDB" id="A0A830HZ82"/>
<protein>
    <submittedName>
        <fullName evidence="2">Uncharacterized protein</fullName>
    </submittedName>
</protein>
<reference evidence="2" key="1">
    <citation type="submission" date="2020-10" db="EMBL/GenBank/DDBJ databases">
        <title>Unveiling of a novel bifunctional photoreceptor, Dualchrome1, isolated from a cosmopolitan green alga.</title>
        <authorList>
            <person name="Suzuki S."/>
            <person name="Kawachi M."/>
        </authorList>
    </citation>
    <scope>NUCLEOTIDE SEQUENCE</scope>
    <source>
        <strain evidence="2">NIES 2893</strain>
    </source>
</reference>
<dbReference type="Proteomes" id="UP000660262">
    <property type="component" value="Unassembled WGS sequence"/>
</dbReference>
<proteinExistence type="predicted"/>
<evidence type="ECO:0000313" key="3">
    <source>
        <dbReference type="Proteomes" id="UP000660262"/>
    </source>
</evidence>
<gene>
    <name evidence="2" type="ORF">PPROV_001115100</name>
</gene>
<keyword evidence="3" id="KW-1185">Reference proteome</keyword>
<keyword evidence="1" id="KW-0812">Transmembrane</keyword>
<keyword evidence="1" id="KW-1133">Transmembrane helix</keyword>
<organism evidence="2 3">
    <name type="scientific">Pycnococcus provasolii</name>
    <dbReference type="NCBI Taxonomy" id="41880"/>
    <lineage>
        <taxon>Eukaryota</taxon>
        <taxon>Viridiplantae</taxon>
        <taxon>Chlorophyta</taxon>
        <taxon>Pseudoscourfieldiophyceae</taxon>
        <taxon>Pseudoscourfieldiales</taxon>
        <taxon>Pycnococcaceae</taxon>
        <taxon>Pycnococcus</taxon>
    </lineage>
</organism>
<comment type="caution">
    <text evidence="2">The sequence shown here is derived from an EMBL/GenBank/DDBJ whole genome shotgun (WGS) entry which is preliminary data.</text>
</comment>
<dbReference type="EMBL" id="BNJQ01000041">
    <property type="protein sequence ID" value="GHP12424.1"/>
    <property type="molecule type" value="Genomic_DNA"/>
</dbReference>
<keyword evidence="1" id="KW-0472">Membrane</keyword>
<accession>A0A830HZ82</accession>
<evidence type="ECO:0000256" key="1">
    <source>
        <dbReference type="SAM" id="Phobius"/>
    </source>
</evidence>